<reference evidence="1" key="1">
    <citation type="submission" date="2025-08" db="UniProtKB">
        <authorList>
            <consortium name="Ensembl"/>
        </authorList>
    </citation>
    <scope>IDENTIFICATION</scope>
</reference>
<evidence type="ECO:0000313" key="1">
    <source>
        <dbReference type="Ensembl" id="ENSSLDP00000011100.1"/>
    </source>
</evidence>
<sequence length="165" mass="18580">MSVAADIAELLREPRVCSHWLRLCSCDGYSNITEPWRNRAFESTSFAGFPKDDLGLLNEWWRFIGIGGDRVIQSCLTSNRGGTKKTIHTLVVPSSSESVNPTSGYAYGYHVSCYGVYLYIDVALCPGGFYVYRPTSHTQDSMGYVTCEYLWRSRGLPQQPRKLCV</sequence>
<protein>
    <submittedName>
        <fullName evidence="1">Uncharacterized protein</fullName>
    </submittedName>
</protein>
<organism evidence="1 2">
    <name type="scientific">Seriola lalandi dorsalis</name>
    <dbReference type="NCBI Taxonomy" id="1841481"/>
    <lineage>
        <taxon>Eukaryota</taxon>
        <taxon>Metazoa</taxon>
        <taxon>Chordata</taxon>
        <taxon>Craniata</taxon>
        <taxon>Vertebrata</taxon>
        <taxon>Euteleostomi</taxon>
        <taxon>Actinopterygii</taxon>
        <taxon>Neopterygii</taxon>
        <taxon>Teleostei</taxon>
        <taxon>Neoteleostei</taxon>
        <taxon>Acanthomorphata</taxon>
        <taxon>Carangaria</taxon>
        <taxon>Carangiformes</taxon>
        <taxon>Carangidae</taxon>
        <taxon>Seriola</taxon>
    </lineage>
</organism>
<proteinExistence type="predicted"/>
<evidence type="ECO:0000313" key="2">
    <source>
        <dbReference type="Proteomes" id="UP000261360"/>
    </source>
</evidence>
<keyword evidence="2" id="KW-1185">Reference proteome</keyword>
<dbReference type="Ensembl" id="ENSSLDT00000011504.1">
    <property type="protein sequence ID" value="ENSSLDP00000011100.1"/>
    <property type="gene ID" value="ENSSLDG00000008835.1"/>
</dbReference>
<name>A0A3B4X507_SERLL</name>
<dbReference type="GeneTree" id="ENSGT00940000177484"/>
<dbReference type="AlphaFoldDB" id="A0A3B4X507"/>
<accession>A0A3B4X507</accession>
<reference evidence="1" key="2">
    <citation type="submission" date="2025-09" db="UniProtKB">
        <authorList>
            <consortium name="Ensembl"/>
        </authorList>
    </citation>
    <scope>IDENTIFICATION</scope>
</reference>
<dbReference type="Proteomes" id="UP000261360">
    <property type="component" value="Unplaced"/>
</dbReference>